<feature type="region of interest" description="Disordered" evidence="6">
    <location>
        <begin position="1"/>
        <end position="20"/>
    </location>
</feature>
<evidence type="ECO:0000256" key="6">
    <source>
        <dbReference type="SAM" id="MobiDB-lite"/>
    </source>
</evidence>
<dbReference type="PANTHER" id="PTHR36115">
    <property type="entry name" value="PROLINE-RICH ANTIGEN HOMOLOG-RELATED"/>
    <property type="match status" value="1"/>
</dbReference>
<protein>
    <submittedName>
        <fullName evidence="9">Putative membrane protein/domain</fullName>
    </submittedName>
</protein>
<dbReference type="PANTHER" id="PTHR36115:SF6">
    <property type="entry name" value="PROLINE-RICH ANTIGEN HOMOLOG"/>
    <property type="match status" value="1"/>
</dbReference>
<evidence type="ECO:0000256" key="7">
    <source>
        <dbReference type="SAM" id="Phobius"/>
    </source>
</evidence>
<reference evidence="9 10" key="1">
    <citation type="submission" date="2013-07" db="EMBL/GenBank/DDBJ databases">
        <authorList>
            <consortium name="DOE Joint Genome Institute"/>
            <person name="Eisen J."/>
            <person name="Huntemann M."/>
            <person name="Han J."/>
            <person name="Chen A."/>
            <person name="Kyrpides N."/>
            <person name="Mavromatis K."/>
            <person name="Markowitz V."/>
            <person name="Palaniappan K."/>
            <person name="Ivanova N."/>
            <person name="Schaumberg A."/>
            <person name="Pati A."/>
            <person name="Liolios K."/>
            <person name="Nordberg H.P."/>
            <person name="Cantor M.N."/>
            <person name="Hua S.X."/>
            <person name="Woyke T."/>
        </authorList>
    </citation>
    <scope>NUCLEOTIDE SEQUENCE [LARGE SCALE GENOMIC DNA]</scope>
    <source>
        <strain evidence="9 10">DSM 44712</strain>
    </source>
</reference>
<feature type="transmembrane region" description="Helical" evidence="7">
    <location>
        <begin position="141"/>
        <end position="160"/>
    </location>
</feature>
<dbReference type="RefSeq" id="WP_169744982.1">
    <property type="nucleotide sequence ID" value="NZ_KK073874.1"/>
</dbReference>
<dbReference type="InterPro" id="IPR051791">
    <property type="entry name" value="Pra-immunoreactive"/>
</dbReference>
<keyword evidence="4 7" id="KW-1133">Transmembrane helix</keyword>
<evidence type="ECO:0000256" key="3">
    <source>
        <dbReference type="ARBA" id="ARBA00022692"/>
    </source>
</evidence>
<comment type="subcellular location">
    <subcellularLocation>
        <location evidence="1">Cell membrane</location>
        <topology evidence="1">Multi-pass membrane protein</topology>
    </subcellularLocation>
</comment>
<sequence>MNPQVGYPSHAPSGPAALPAPSRPVDRWLARVIDGTILFVPIVLLFVVLFGIPLFLSLASSEGNGASEEGVLLWMLVAVLGYAVATAATGLLTYWYAVKYQFRNAGQTLGKRWRRIRVVSVDGAAVTASQARKRWLASDGVSALGSIPFLGALLGVYVLLDNLWLLWDKPHRQCVHDKFAKTIVVKAADG</sequence>
<gene>
    <name evidence="9" type="ORF">CryarDRAFT_0453</name>
</gene>
<feature type="domain" description="RDD" evidence="8">
    <location>
        <begin position="24"/>
        <end position="181"/>
    </location>
</feature>
<evidence type="ECO:0000313" key="10">
    <source>
        <dbReference type="Proteomes" id="UP000021053"/>
    </source>
</evidence>
<dbReference type="Pfam" id="PF06271">
    <property type="entry name" value="RDD"/>
    <property type="match status" value="1"/>
</dbReference>
<dbReference type="AlphaFoldDB" id="A0A010YW94"/>
<dbReference type="HOGENOM" id="CLU_079635_2_0_11"/>
<evidence type="ECO:0000256" key="1">
    <source>
        <dbReference type="ARBA" id="ARBA00004651"/>
    </source>
</evidence>
<keyword evidence="5 7" id="KW-0472">Membrane</keyword>
<dbReference type="GO" id="GO:0005886">
    <property type="term" value="C:plasma membrane"/>
    <property type="evidence" value="ECO:0007669"/>
    <property type="project" value="UniProtKB-SubCell"/>
</dbReference>
<dbReference type="EMBL" id="JFBT01000001">
    <property type="protein sequence ID" value="EXG79418.1"/>
    <property type="molecule type" value="Genomic_DNA"/>
</dbReference>
<evidence type="ECO:0000313" key="9">
    <source>
        <dbReference type="EMBL" id="EXG79418.1"/>
    </source>
</evidence>
<organism evidence="9 10">
    <name type="scientific">Cryptosporangium arvum DSM 44712</name>
    <dbReference type="NCBI Taxonomy" id="927661"/>
    <lineage>
        <taxon>Bacteria</taxon>
        <taxon>Bacillati</taxon>
        <taxon>Actinomycetota</taxon>
        <taxon>Actinomycetes</taxon>
        <taxon>Cryptosporangiales</taxon>
        <taxon>Cryptosporangiaceae</taxon>
        <taxon>Cryptosporangium</taxon>
    </lineage>
</organism>
<keyword evidence="3 7" id="KW-0812">Transmembrane</keyword>
<evidence type="ECO:0000256" key="5">
    <source>
        <dbReference type="ARBA" id="ARBA00023136"/>
    </source>
</evidence>
<feature type="compositionally biased region" description="Low complexity" evidence="6">
    <location>
        <begin position="8"/>
        <end position="20"/>
    </location>
</feature>
<dbReference type="Proteomes" id="UP000021053">
    <property type="component" value="Unassembled WGS sequence"/>
</dbReference>
<evidence type="ECO:0000256" key="4">
    <source>
        <dbReference type="ARBA" id="ARBA00022989"/>
    </source>
</evidence>
<feature type="transmembrane region" description="Helical" evidence="7">
    <location>
        <begin position="71"/>
        <end position="97"/>
    </location>
</feature>
<accession>A0A010YW94</accession>
<evidence type="ECO:0000259" key="8">
    <source>
        <dbReference type="Pfam" id="PF06271"/>
    </source>
</evidence>
<name>A0A010YW94_9ACTN</name>
<proteinExistence type="predicted"/>
<dbReference type="InterPro" id="IPR010432">
    <property type="entry name" value="RDD"/>
</dbReference>
<evidence type="ECO:0000256" key="2">
    <source>
        <dbReference type="ARBA" id="ARBA00022475"/>
    </source>
</evidence>
<keyword evidence="2" id="KW-1003">Cell membrane</keyword>
<comment type="caution">
    <text evidence="9">The sequence shown here is derived from an EMBL/GenBank/DDBJ whole genome shotgun (WGS) entry which is preliminary data.</text>
</comment>
<feature type="transmembrane region" description="Helical" evidence="7">
    <location>
        <begin position="37"/>
        <end position="59"/>
    </location>
</feature>
<keyword evidence="10" id="KW-1185">Reference proteome</keyword>